<proteinExistence type="predicted"/>
<sequence>MSAGPPRREHWSLRRWFTIVAVLGVVGMLVTGMLGVLALVRLDAARDSLIDRTGPALIVAQQLRAALLNQEIGVRGYVVTRDPEFAAPYRDGRATQEQVVAELRQLLSDEPLAELDTVLQRADAWQRGYAEPTMAAVDTGGESVDAGTGKVLFDALREAVAALLTTLHAERAAGAAELDAAITGMAVMGAVIAALLVALFAGTWAWARQVILRPIRSFEGAVKAVERGEFDRPVAVEGPRELEQLGTAVDAMRRRIHGELQTVQQLNEQLDAQAAELARSNSDLEQFAYVASHDLQEPLRKVSSFCELLAKRYAGQLDERADQYIGFAVDGARRMSALINDLLAFSRVGRTTDRTSWARVSAEELLAHAERNLADAIERTGAVVTHDPLPEVVGERSLLTTVLQNLVGNALKFHGEDPPRVHVGARRDGEVWEFSVSDNGIGVDPEFADKIFVIFQRLHSRDSYPGTGIGLAMCRKIVEFHGGRIWLDPDPGAPGATFRFTLPVPPDPTPQTP</sequence>
<reference evidence="14 15" key="1">
    <citation type="submission" date="2016-11" db="EMBL/GenBank/DDBJ databases">
        <authorList>
            <person name="Jaros S."/>
            <person name="Januszkiewicz K."/>
            <person name="Wedrychowicz H."/>
        </authorList>
    </citation>
    <scope>NUCLEOTIDE SEQUENCE [LARGE SCALE GENOMIC DNA]</scope>
    <source>
        <strain evidence="14 15">DSM 43832</strain>
    </source>
</reference>
<evidence type="ECO:0000256" key="10">
    <source>
        <dbReference type="SAM" id="Coils"/>
    </source>
</evidence>
<dbReference type="CDD" id="cd19410">
    <property type="entry name" value="HK9-like_sensor"/>
    <property type="match status" value="1"/>
</dbReference>
<dbReference type="Pfam" id="PF00512">
    <property type="entry name" value="HisKA"/>
    <property type="match status" value="1"/>
</dbReference>
<dbReference type="InterPro" id="IPR007891">
    <property type="entry name" value="CHASE3"/>
</dbReference>
<keyword evidence="8 11" id="KW-1133">Transmembrane helix</keyword>
<dbReference type="Pfam" id="PF02518">
    <property type="entry name" value="HATPase_c"/>
    <property type="match status" value="1"/>
</dbReference>
<keyword evidence="4" id="KW-0597">Phosphoprotein</keyword>
<dbReference type="EC" id="2.7.13.3" evidence="3"/>
<evidence type="ECO:0000256" key="11">
    <source>
        <dbReference type="SAM" id="Phobius"/>
    </source>
</evidence>
<accession>A0A1M6NSB5</accession>
<keyword evidence="6 11" id="KW-0812">Transmembrane</keyword>
<dbReference type="STRING" id="1848.SAMN05443637_101447"/>
<keyword evidence="10" id="KW-0175">Coiled coil</keyword>
<dbReference type="PANTHER" id="PTHR43304:SF1">
    <property type="entry name" value="PAC DOMAIN-CONTAINING PROTEIN"/>
    <property type="match status" value="1"/>
</dbReference>
<comment type="catalytic activity">
    <reaction evidence="1">
        <text>ATP + protein L-histidine = ADP + protein N-phospho-L-histidine.</text>
        <dbReference type="EC" id="2.7.13.3"/>
    </reaction>
</comment>
<dbReference type="Gene3D" id="1.10.287.130">
    <property type="match status" value="1"/>
</dbReference>
<dbReference type="SUPFAM" id="SSF55874">
    <property type="entry name" value="ATPase domain of HSP90 chaperone/DNA topoisomerase II/histidine kinase"/>
    <property type="match status" value="1"/>
</dbReference>
<dbReference type="InterPro" id="IPR003660">
    <property type="entry name" value="HAMP_dom"/>
</dbReference>
<feature type="transmembrane region" description="Helical" evidence="11">
    <location>
        <begin position="180"/>
        <end position="207"/>
    </location>
</feature>
<dbReference type="SUPFAM" id="SSF158472">
    <property type="entry name" value="HAMP domain-like"/>
    <property type="match status" value="1"/>
</dbReference>
<evidence type="ECO:0000313" key="14">
    <source>
        <dbReference type="EMBL" id="SHJ98657.1"/>
    </source>
</evidence>
<dbReference type="AlphaFoldDB" id="A0A1M6NSB5"/>
<dbReference type="CDD" id="cd06225">
    <property type="entry name" value="HAMP"/>
    <property type="match status" value="1"/>
</dbReference>
<dbReference type="InterPro" id="IPR036890">
    <property type="entry name" value="HATPase_C_sf"/>
</dbReference>
<gene>
    <name evidence="14" type="ORF">SAMN05443637_101447</name>
</gene>
<dbReference type="Gene3D" id="6.10.340.10">
    <property type="match status" value="1"/>
</dbReference>
<feature type="transmembrane region" description="Helical" evidence="11">
    <location>
        <begin position="16"/>
        <end position="40"/>
    </location>
</feature>
<dbReference type="InterPro" id="IPR003594">
    <property type="entry name" value="HATPase_dom"/>
</dbReference>
<feature type="domain" description="Histidine kinase" evidence="12">
    <location>
        <begin position="290"/>
        <end position="506"/>
    </location>
</feature>
<feature type="coiled-coil region" evidence="10">
    <location>
        <begin position="249"/>
        <end position="283"/>
    </location>
</feature>
<evidence type="ECO:0000256" key="4">
    <source>
        <dbReference type="ARBA" id="ARBA00022553"/>
    </source>
</evidence>
<evidence type="ECO:0000256" key="5">
    <source>
        <dbReference type="ARBA" id="ARBA00022679"/>
    </source>
</evidence>
<keyword evidence="5" id="KW-0808">Transferase</keyword>
<dbReference type="Pfam" id="PF00672">
    <property type="entry name" value="HAMP"/>
    <property type="match status" value="1"/>
</dbReference>
<dbReference type="InterPro" id="IPR005467">
    <property type="entry name" value="His_kinase_dom"/>
</dbReference>
<dbReference type="InterPro" id="IPR003661">
    <property type="entry name" value="HisK_dim/P_dom"/>
</dbReference>
<keyword evidence="7 14" id="KW-0418">Kinase</keyword>
<dbReference type="PROSITE" id="PS50109">
    <property type="entry name" value="HIS_KIN"/>
    <property type="match status" value="1"/>
</dbReference>
<dbReference type="PROSITE" id="PS50885">
    <property type="entry name" value="HAMP"/>
    <property type="match status" value="1"/>
</dbReference>
<evidence type="ECO:0000256" key="9">
    <source>
        <dbReference type="ARBA" id="ARBA00023012"/>
    </source>
</evidence>
<dbReference type="GO" id="GO:0005886">
    <property type="term" value="C:plasma membrane"/>
    <property type="evidence" value="ECO:0007669"/>
    <property type="project" value="UniProtKB-SubCell"/>
</dbReference>
<keyword evidence="11" id="KW-0472">Membrane</keyword>
<dbReference type="Pfam" id="PF05227">
    <property type="entry name" value="CHASE3"/>
    <property type="match status" value="1"/>
</dbReference>
<dbReference type="CDD" id="cd00082">
    <property type="entry name" value="HisKA"/>
    <property type="match status" value="1"/>
</dbReference>
<keyword evidence="15" id="KW-1185">Reference proteome</keyword>
<protein>
    <recommendedName>
        <fullName evidence="3">histidine kinase</fullName>
        <ecNumber evidence="3">2.7.13.3</ecNumber>
    </recommendedName>
</protein>
<evidence type="ECO:0000256" key="8">
    <source>
        <dbReference type="ARBA" id="ARBA00022989"/>
    </source>
</evidence>
<dbReference type="InterPro" id="IPR036097">
    <property type="entry name" value="HisK_dim/P_sf"/>
</dbReference>
<dbReference type="SUPFAM" id="SSF47384">
    <property type="entry name" value="Homodimeric domain of signal transducing histidine kinase"/>
    <property type="match status" value="1"/>
</dbReference>
<feature type="domain" description="HAMP" evidence="13">
    <location>
        <begin position="209"/>
        <end position="261"/>
    </location>
</feature>
<dbReference type="PANTHER" id="PTHR43304">
    <property type="entry name" value="PHYTOCHROME-LIKE PROTEIN CPH1"/>
    <property type="match status" value="1"/>
</dbReference>
<dbReference type="GO" id="GO:0000155">
    <property type="term" value="F:phosphorelay sensor kinase activity"/>
    <property type="evidence" value="ECO:0007669"/>
    <property type="project" value="InterPro"/>
</dbReference>
<evidence type="ECO:0000259" key="12">
    <source>
        <dbReference type="PROSITE" id="PS50109"/>
    </source>
</evidence>
<dbReference type="SMART" id="SM00387">
    <property type="entry name" value="HATPase_c"/>
    <property type="match status" value="1"/>
</dbReference>
<keyword evidence="9" id="KW-0902">Two-component regulatory system</keyword>
<evidence type="ECO:0000256" key="3">
    <source>
        <dbReference type="ARBA" id="ARBA00012438"/>
    </source>
</evidence>
<name>A0A1M6NSB5_PSETH</name>
<dbReference type="SMART" id="SM00388">
    <property type="entry name" value="HisKA"/>
    <property type="match status" value="1"/>
</dbReference>
<evidence type="ECO:0000256" key="6">
    <source>
        <dbReference type="ARBA" id="ARBA00022692"/>
    </source>
</evidence>
<dbReference type="PRINTS" id="PR00344">
    <property type="entry name" value="BCTRLSENSOR"/>
</dbReference>
<evidence type="ECO:0000259" key="13">
    <source>
        <dbReference type="PROSITE" id="PS50885"/>
    </source>
</evidence>
<dbReference type="EMBL" id="FRAP01000001">
    <property type="protein sequence ID" value="SHJ98657.1"/>
    <property type="molecule type" value="Genomic_DNA"/>
</dbReference>
<organism evidence="14 15">
    <name type="scientific">Pseudonocardia thermophila</name>
    <dbReference type="NCBI Taxonomy" id="1848"/>
    <lineage>
        <taxon>Bacteria</taxon>
        <taxon>Bacillati</taxon>
        <taxon>Actinomycetota</taxon>
        <taxon>Actinomycetes</taxon>
        <taxon>Pseudonocardiales</taxon>
        <taxon>Pseudonocardiaceae</taxon>
        <taxon>Pseudonocardia</taxon>
    </lineage>
</organism>
<evidence type="ECO:0000313" key="15">
    <source>
        <dbReference type="Proteomes" id="UP000184363"/>
    </source>
</evidence>
<dbReference type="InterPro" id="IPR004358">
    <property type="entry name" value="Sig_transdc_His_kin-like_C"/>
</dbReference>
<dbReference type="SMART" id="SM00304">
    <property type="entry name" value="HAMP"/>
    <property type="match status" value="1"/>
</dbReference>
<evidence type="ECO:0000256" key="2">
    <source>
        <dbReference type="ARBA" id="ARBA00004236"/>
    </source>
</evidence>
<dbReference type="Proteomes" id="UP000184363">
    <property type="component" value="Unassembled WGS sequence"/>
</dbReference>
<evidence type="ECO:0000256" key="7">
    <source>
        <dbReference type="ARBA" id="ARBA00022777"/>
    </source>
</evidence>
<comment type="subcellular location">
    <subcellularLocation>
        <location evidence="2">Cell membrane</location>
    </subcellularLocation>
</comment>
<dbReference type="Gene3D" id="3.30.565.10">
    <property type="entry name" value="Histidine kinase-like ATPase, C-terminal domain"/>
    <property type="match status" value="1"/>
</dbReference>
<evidence type="ECO:0000256" key="1">
    <source>
        <dbReference type="ARBA" id="ARBA00000085"/>
    </source>
</evidence>
<dbReference type="RefSeq" id="WP_073455088.1">
    <property type="nucleotide sequence ID" value="NZ_CALGVN010000005.1"/>
</dbReference>
<dbReference type="InterPro" id="IPR052162">
    <property type="entry name" value="Sensor_kinase/Photoreceptor"/>
</dbReference>